<organism evidence="4 5">
    <name type="scientific">Friedmanniomyces endolithicus</name>
    <dbReference type="NCBI Taxonomy" id="329885"/>
    <lineage>
        <taxon>Eukaryota</taxon>
        <taxon>Fungi</taxon>
        <taxon>Dikarya</taxon>
        <taxon>Ascomycota</taxon>
        <taxon>Pezizomycotina</taxon>
        <taxon>Dothideomycetes</taxon>
        <taxon>Dothideomycetidae</taxon>
        <taxon>Mycosphaerellales</taxon>
        <taxon>Teratosphaeriaceae</taxon>
        <taxon>Friedmanniomyces</taxon>
    </lineage>
</organism>
<dbReference type="InterPro" id="IPR045010">
    <property type="entry name" value="MDR_fam"/>
</dbReference>
<name>A0A4U0U0C1_9PEZI</name>
<dbReference type="EMBL" id="NAJP01000123">
    <property type="protein sequence ID" value="TKA27882.1"/>
    <property type="molecule type" value="Genomic_DNA"/>
</dbReference>
<protein>
    <recommendedName>
        <fullName evidence="3">Alcohol dehydrogenase-like C-terminal domain-containing protein</fullName>
    </recommendedName>
</protein>
<dbReference type="SUPFAM" id="SSF53720">
    <property type="entry name" value="ALDH-like"/>
    <property type="match status" value="1"/>
</dbReference>
<feature type="domain" description="Alcohol dehydrogenase-like C-terminal" evidence="3">
    <location>
        <begin position="392"/>
        <end position="486"/>
    </location>
</feature>
<dbReference type="Proteomes" id="UP000310066">
    <property type="component" value="Unassembled WGS sequence"/>
</dbReference>
<evidence type="ECO:0000313" key="4">
    <source>
        <dbReference type="EMBL" id="TKA27882.1"/>
    </source>
</evidence>
<evidence type="ECO:0000256" key="1">
    <source>
        <dbReference type="ARBA" id="ARBA00023002"/>
    </source>
</evidence>
<dbReference type="AlphaFoldDB" id="A0A4U0U0C1"/>
<dbReference type="InterPro" id="IPR016161">
    <property type="entry name" value="Ald_DH/histidinol_DH"/>
</dbReference>
<accession>A0A4U0U0C1</accession>
<dbReference type="GO" id="GO:0016628">
    <property type="term" value="F:oxidoreductase activity, acting on the CH-CH group of donors, NAD or NADP as acceptor"/>
    <property type="evidence" value="ECO:0007669"/>
    <property type="project" value="InterPro"/>
</dbReference>
<dbReference type="FunFam" id="3.40.50.720:FF:000121">
    <property type="entry name" value="Prostaglandin reductase 2"/>
    <property type="match status" value="1"/>
</dbReference>
<dbReference type="InterPro" id="IPR036291">
    <property type="entry name" value="NAD(P)-bd_dom_sf"/>
</dbReference>
<dbReference type="InterPro" id="IPR013149">
    <property type="entry name" value="ADH-like_C"/>
</dbReference>
<dbReference type="InterPro" id="IPR016163">
    <property type="entry name" value="Ald_DH_C"/>
</dbReference>
<keyword evidence="1" id="KW-0560">Oxidoreductase</keyword>
<evidence type="ECO:0000313" key="5">
    <source>
        <dbReference type="Proteomes" id="UP000310066"/>
    </source>
</evidence>
<comment type="caution">
    <text evidence="4">The sequence shown here is derived from an EMBL/GenBank/DDBJ whole genome shotgun (WGS) entry which is preliminary data.</text>
</comment>
<dbReference type="OrthoDB" id="809632at2759"/>
<evidence type="ECO:0000256" key="2">
    <source>
        <dbReference type="SAM" id="MobiDB-lite"/>
    </source>
</evidence>
<dbReference type="SUPFAM" id="SSF51735">
    <property type="entry name" value="NAD(P)-binding Rossmann-fold domains"/>
    <property type="match status" value="1"/>
</dbReference>
<dbReference type="Gene3D" id="3.40.50.720">
    <property type="entry name" value="NAD(P)-binding Rossmann-like Domain"/>
    <property type="match status" value="1"/>
</dbReference>
<dbReference type="Gene3D" id="3.40.309.10">
    <property type="entry name" value="Aldehyde Dehydrogenase, Chain A, domain 2"/>
    <property type="match status" value="1"/>
</dbReference>
<dbReference type="PANTHER" id="PTHR43205:SF7">
    <property type="entry name" value="PROSTAGLANDIN REDUCTASE 1"/>
    <property type="match status" value="1"/>
</dbReference>
<gene>
    <name evidence="4" type="ORF">B0A54_16924</name>
</gene>
<feature type="region of interest" description="Disordered" evidence="2">
    <location>
        <begin position="127"/>
        <end position="152"/>
    </location>
</feature>
<dbReference type="CDD" id="cd05288">
    <property type="entry name" value="PGDH"/>
    <property type="match status" value="1"/>
</dbReference>
<reference evidence="4 5" key="1">
    <citation type="submission" date="2017-03" db="EMBL/GenBank/DDBJ databases">
        <title>Genomes of endolithic fungi from Antarctica.</title>
        <authorList>
            <person name="Coleine C."/>
            <person name="Masonjones S."/>
            <person name="Stajich J.E."/>
        </authorList>
    </citation>
    <scope>NUCLEOTIDE SEQUENCE [LARGE SCALE GENOMIC DNA]</scope>
    <source>
        <strain evidence="4 5">CCFEE 5311</strain>
    </source>
</reference>
<dbReference type="Pfam" id="PF00107">
    <property type="entry name" value="ADH_zinc_N"/>
    <property type="match status" value="1"/>
</dbReference>
<sequence>MPKTTRKLASVLPNVLGQTLSKDTFALSDTLPPVSFLQHCFVVQQNESDSATLEKLRSAKKVVRSPSPAPSICFVDRTADLEVAAQSVLEAAFAFEGSSPYAPNVFFVHEAVEKDFSATLKQYAGPDPGFSSAGRGSPSEEEKRLSMSRPSVGAEEKASIREIVLNGPRGRIVYLHQGQMPTVVSTQKHHSPYDLSHKKTTTAASAFHLATLCLASTKGLDDALNWAEEVIGDPFRTAAGAFIFASSHEANYLVNAMNADVTCINSFPPELLVGSRWPRPMKINAQDPSTLLLRYAREIFEDERVVVLGPSPVSRLCKEKKMDVFDTAKNATGPMAEWVKRMELPLNPTNQRLGGRRDFFEGMPGLTAFSSIYEVGRIQPGETIFISAAAGAVGQIVGQICKLEGLRVIGSVGSDEKVDLLVNELGFDAAFNYRQESTSSALQRLAPAGLDIYYDNVGGQTLEDALASMAQDGRIIVCGMVSQYNSTYKSTTSESTYGVKNLFQLVG</sequence>
<dbReference type="GO" id="GO:0016620">
    <property type="term" value="F:oxidoreductase activity, acting on the aldehyde or oxo group of donors, NAD or NADP as acceptor"/>
    <property type="evidence" value="ECO:0007669"/>
    <property type="project" value="InterPro"/>
</dbReference>
<dbReference type="PANTHER" id="PTHR43205">
    <property type="entry name" value="PROSTAGLANDIN REDUCTASE"/>
    <property type="match status" value="1"/>
</dbReference>
<evidence type="ECO:0000259" key="3">
    <source>
        <dbReference type="Pfam" id="PF00107"/>
    </source>
</evidence>
<proteinExistence type="predicted"/>